<accession>A0A7K1J4G0</accession>
<sequence length="214" mass="23806">MISQRKLGEVADEPLHRHARIIASGELHRIFRNVESEHSGGWIRPLHSARIESLAATGIEDRAARAILRHRVEHCLENVLVITAFEHRAAVLERLFAVVLRLLGCRHEIHIPLLRDVEGVAIGATQTCAAQSQFFTAQRADEVAFGIGEPLQFRRTHALIVKNAVQQAALTYVCLLLWHLNKSRARHPAFTSFQSASTCTSTHPLSSHSPVCST</sequence>
<gene>
    <name evidence="1" type="ORF">GSD1FS_0656</name>
</gene>
<proteinExistence type="predicted"/>
<protein>
    <submittedName>
        <fullName evidence="1">Uncharacterized protein</fullName>
    </submittedName>
</protein>
<keyword evidence="2" id="KW-1185">Reference proteome</keyword>
<organism evidence="1 2">
    <name type="scientific">Bifidobacterium canis</name>
    <dbReference type="NCBI Taxonomy" id="2610880"/>
    <lineage>
        <taxon>Bacteria</taxon>
        <taxon>Bacillati</taxon>
        <taxon>Actinomycetota</taxon>
        <taxon>Actinomycetes</taxon>
        <taxon>Bifidobacteriales</taxon>
        <taxon>Bifidobacteriaceae</taxon>
        <taxon>Bifidobacterium</taxon>
    </lineage>
</organism>
<evidence type="ECO:0000313" key="2">
    <source>
        <dbReference type="Proteomes" id="UP000487882"/>
    </source>
</evidence>
<reference evidence="1 2" key="1">
    <citation type="submission" date="2019-09" db="EMBL/GenBank/DDBJ databases">
        <title>Bifidobacterium canis sp. nov., isolated from the digestive tract of German Shepherd dog puppy.</title>
        <authorList>
            <person name="Bunesova V."/>
        </authorList>
    </citation>
    <scope>NUCLEOTIDE SEQUENCE [LARGE SCALE GENOMIC DNA]</scope>
    <source>
        <strain evidence="1 2">GSD1FS</strain>
    </source>
</reference>
<dbReference type="Proteomes" id="UP000487882">
    <property type="component" value="Unassembled WGS sequence"/>
</dbReference>
<comment type="caution">
    <text evidence="1">The sequence shown here is derived from an EMBL/GenBank/DDBJ whole genome shotgun (WGS) entry which is preliminary data.</text>
</comment>
<dbReference type="EMBL" id="WNLP01000002">
    <property type="protein sequence ID" value="MUH59335.1"/>
    <property type="molecule type" value="Genomic_DNA"/>
</dbReference>
<name>A0A7K1J4G0_9BIFI</name>
<evidence type="ECO:0000313" key="1">
    <source>
        <dbReference type="EMBL" id="MUH59335.1"/>
    </source>
</evidence>
<dbReference type="AlphaFoldDB" id="A0A7K1J4G0"/>